<name>A0AAD1REF2_PELCU</name>
<evidence type="ECO:0000256" key="2">
    <source>
        <dbReference type="SAM" id="MobiDB-lite"/>
    </source>
</evidence>
<feature type="region of interest" description="Disordered" evidence="2">
    <location>
        <begin position="83"/>
        <end position="125"/>
    </location>
</feature>
<organism evidence="3 4">
    <name type="scientific">Pelobates cultripes</name>
    <name type="common">Western spadefoot toad</name>
    <dbReference type="NCBI Taxonomy" id="61616"/>
    <lineage>
        <taxon>Eukaryota</taxon>
        <taxon>Metazoa</taxon>
        <taxon>Chordata</taxon>
        <taxon>Craniata</taxon>
        <taxon>Vertebrata</taxon>
        <taxon>Euteleostomi</taxon>
        <taxon>Amphibia</taxon>
        <taxon>Batrachia</taxon>
        <taxon>Anura</taxon>
        <taxon>Pelobatoidea</taxon>
        <taxon>Pelobatidae</taxon>
        <taxon>Pelobates</taxon>
    </lineage>
</organism>
<dbReference type="AlphaFoldDB" id="A0AAD1REF2"/>
<proteinExistence type="predicted"/>
<gene>
    <name evidence="3" type="ORF">PECUL_23A047894</name>
</gene>
<dbReference type="EMBL" id="OW240913">
    <property type="protein sequence ID" value="CAH2251025.1"/>
    <property type="molecule type" value="Genomic_DNA"/>
</dbReference>
<accession>A0AAD1REF2</accession>
<keyword evidence="4" id="KW-1185">Reference proteome</keyword>
<sequence>MATELQATTNEKTCFQPPNMGQNHPEETLMLTRTKWGEKQKKLKPKKPRIGIDIGELLRQAQDASGSKIAFLYGGCSDFYDETSDEAEGIPSPAQLDAVPTARCDPHTGEHGGHKRTDGGSPQKKIKNISIRETLQGFNRRLGAVENTTDTHDCQITELQRAVQELKQQNQLNELHLPHWKTNAA</sequence>
<evidence type="ECO:0000313" key="3">
    <source>
        <dbReference type="EMBL" id="CAH2251025.1"/>
    </source>
</evidence>
<feature type="compositionally biased region" description="Polar residues" evidence="2">
    <location>
        <begin position="1"/>
        <end position="13"/>
    </location>
</feature>
<dbReference type="Proteomes" id="UP001295444">
    <property type="component" value="Chromosome 02"/>
</dbReference>
<evidence type="ECO:0000313" key="4">
    <source>
        <dbReference type="Proteomes" id="UP001295444"/>
    </source>
</evidence>
<feature type="compositionally biased region" description="Basic and acidic residues" evidence="2">
    <location>
        <begin position="104"/>
        <end position="118"/>
    </location>
</feature>
<reference evidence="3" key="1">
    <citation type="submission" date="2022-03" db="EMBL/GenBank/DDBJ databases">
        <authorList>
            <person name="Alioto T."/>
            <person name="Alioto T."/>
            <person name="Gomez Garrido J."/>
        </authorList>
    </citation>
    <scope>NUCLEOTIDE SEQUENCE</scope>
</reference>
<protein>
    <submittedName>
        <fullName evidence="3">Uncharacterized protein</fullName>
    </submittedName>
</protein>
<keyword evidence="1" id="KW-0175">Coiled coil</keyword>
<feature type="region of interest" description="Disordered" evidence="2">
    <location>
        <begin position="1"/>
        <end position="25"/>
    </location>
</feature>
<feature type="coiled-coil region" evidence="1">
    <location>
        <begin position="149"/>
        <end position="176"/>
    </location>
</feature>
<evidence type="ECO:0000256" key="1">
    <source>
        <dbReference type="SAM" id="Coils"/>
    </source>
</evidence>